<dbReference type="CDD" id="cd00955">
    <property type="entry name" value="Transaldolase_like"/>
    <property type="match status" value="1"/>
</dbReference>
<dbReference type="GO" id="GO:0006098">
    <property type="term" value="P:pentose-phosphate shunt"/>
    <property type="evidence" value="ECO:0007669"/>
    <property type="project" value="UniProtKB-UniPathway"/>
</dbReference>
<dbReference type="PANTHER" id="PTHR10683">
    <property type="entry name" value="TRANSALDOLASE"/>
    <property type="match status" value="1"/>
</dbReference>
<keyword evidence="5" id="KW-0963">Cytoplasm</keyword>
<keyword evidence="7" id="KW-0570">Pentose shunt</keyword>
<keyword evidence="11" id="KW-1185">Reference proteome</keyword>
<dbReference type="PIRSF" id="PIRSF036915">
    <property type="entry name" value="Trnald_Bac_Plnt"/>
    <property type="match status" value="1"/>
</dbReference>
<proteinExistence type="evidence at protein level"/>
<dbReference type="InterPro" id="IPR001585">
    <property type="entry name" value="TAL/FSA"/>
</dbReference>
<accession>A0A804QY51</accession>
<evidence type="ECO:0000256" key="7">
    <source>
        <dbReference type="ARBA" id="ARBA00023126"/>
    </source>
</evidence>
<evidence type="ECO:0000256" key="4">
    <source>
        <dbReference type="ARBA" id="ARBA00008426"/>
    </source>
</evidence>
<dbReference type="InterPro" id="IPR004732">
    <property type="entry name" value="Transaldolase_2"/>
</dbReference>
<dbReference type="UniPathway" id="UPA00115">
    <property type="reaction ID" value="UER00414"/>
</dbReference>
<reference evidence="10" key="3">
    <citation type="submission" date="2021-05" db="UniProtKB">
        <authorList>
            <consortium name="EnsemblPlants"/>
        </authorList>
    </citation>
    <scope>IDENTIFICATION</scope>
    <source>
        <strain evidence="10">cv. B73</strain>
    </source>
</reference>
<comment type="pathway">
    <text evidence="3">Carbohydrate degradation; pentose phosphate pathway.</text>
</comment>
<dbReference type="PROSITE" id="PS01054">
    <property type="entry name" value="TRANSALDOLASE_1"/>
    <property type="match status" value="1"/>
</dbReference>
<evidence type="ECO:0000256" key="1">
    <source>
        <dbReference type="ARBA" id="ARBA00003518"/>
    </source>
</evidence>
<dbReference type="PANTHER" id="PTHR10683:SF31">
    <property type="entry name" value="TRANSALDOLASE"/>
    <property type="match status" value="1"/>
</dbReference>
<dbReference type="GO" id="GO:0005737">
    <property type="term" value="C:cytoplasm"/>
    <property type="evidence" value="ECO:0007669"/>
    <property type="project" value="UniProtKB-SubCell"/>
</dbReference>
<dbReference type="Proteomes" id="UP000007305">
    <property type="component" value="Chromosome 8"/>
</dbReference>
<dbReference type="Gramene" id="Zm00001eb363880_T002">
    <property type="protein sequence ID" value="Zm00001eb363880_P002"/>
    <property type="gene ID" value="Zm00001eb363880"/>
</dbReference>
<evidence type="ECO:0000256" key="3">
    <source>
        <dbReference type="ARBA" id="ARBA00004959"/>
    </source>
</evidence>
<dbReference type="Gene3D" id="3.20.20.70">
    <property type="entry name" value="Aldolase class I"/>
    <property type="match status" value="2"/>
</dbReference>
<comment type="subcellular location">
    <subcellularLocation>
        <location evidence="2">Cytoplasm</location>
    </subcellularLocation>
</comment>
<dbReference type="GO" id="GO:0005975">
    <property type="term" value="P:carbohydrate metabolic process"/>
    <property type="evidence" value="ECO:0007669"/>
    <property type="project" value="InterPro"/>
</dbReference>
<evidence type="ECO:0000256" key="6">
    <source>
        <dbReference type="ARBA" id="ARBA00022679"/>
    </source>
</evidence>
<keyword evidence="6" id="KW-0808">Transferase</keyword>
<sequence length="352" mass="37922">MTGTVSKLAAPRPAAPPLRPASLRTAALAFAPSARRVRVSVAGRARSPIIAMASAKEGNGAPTKRTALHDLYELQGLSPWYDNLCRPVTDLLPIIASGVRGVTSNPTIFQKAISSSSAYDDQFKQLISAGKDAESAYWELVIKDIQDACKLFEPIYDETDGADGYVSVEVSPRLANDTQGTVEAAKWLHKVVNRPNVYIKIPATAECVPSIQEVIANGISVNVTLIFSIARYEALAKKGAKKQRLLWASTGVKNPAYPDTLYVDSLIGPDTVNTMPDQALQAFIDHGTVSRTVDANVSEAEGVYSALEKLGIDWEEVGKQLELEGVDSFKKSFDSLLVSLQEKGNSLKMASV</sequence>
<evidence type="ECO:0008006" key="13">
    <source>
        <dbReference type="Google" id="ProtNLM"/>
    </source>
</evidence>
<evidence type="ECO:0000256" key="8">
    <source>
        <dbReference type="ARBA" id="ARBA00023270"/>
    </source>
</evidence>
<reference evidence="11" key="1">
    <citation type="journal article" date="2009" name="Science">
        <title>The B73 maize genome: complexity, diversity, and dynamics.</title>
        <authorList>
            <person name="Schnable P.S."/>
            <person name="Ware D."/>
            <person name="Fulton R.S."/>
            <person name="Stein J.C."/>
            <person name="Wei F."/>
            <person name="Pasternak S."/>
            <person name="Liang C."/>
            <person name="Zhang J."/>
            <person name="Fulton L."/>
            <person name="Graves T.A."/>
            <person name="Minx P."/>
            <person name="Reily A.D."/>
            <person name="Courtney L."/>
            <person name="Kruchowski S.S."/>
            <person name="Tomlinson C."/>
            <person name="Strong C."/>
            <person name="Delehaunty K."/>
            <person name="Fronick C."/>
            <person name="Courtney B."/>
            <person name="Rock S.M."/>
            <person name="Belter E."/>
            <person name="Du F."/>
            <person name="Kim K."/>
            <person name="Abbott R.M."/>
            <person name="Cotton M."/>
            <person name="Levy A."/>
            <person name="Marchetto P."/>
            <person name="Ochoa K."/>
            <person name="Jackson S.M."/>
            <person name="Gillam B."/>
            <person name="Chen W."/>
            <person name="Yan L."/>
            <person name="Higginbotham J."/>
            <person name="Cardenas M."/>
            <person name="Waligorski J."/>
            <person name="Applebaum E."/>
            <person name="Phelps L."/>
            <person name="Falcone J."/>
            <person name="Kanchi K."/>
            <person name="Thane T."/>
            <person name="Scimone A."/>
            <person name="Thane N."/>
            <person name="Henke J."/>
            <person name="Wang T."/>
            <person name="Ruppert J."/>
            <person name="Shah N."/>
            <person name="Rotter K."/>
            <person name="Hodges J."/>
            <person name="Ingenthron E."/>
            <person name="Cordes M."/>
            <person name="Kohlberg S."/>
            <person name="Sgro J."/>
            <person name="Delgado B."/>
            <person name="Mead K."/>
            <person name="Chinwalla A."/>
            <person name="Leonard S."/>
            <person name="Crouse K."/>
            <person name="Collura K."/>
            <person name="Kudrna D."/>
            <person name="Currie J."/>
            <person name="He R."/>
            <person name="Angelova A."/>
            <person name="Rajasekar S."/>
            <person name="Mueller T."/>
            <person name="Lomeli R."/>
            <person name="Scara G."/>
            <person name="Ko A."/>
            <person name="Delaney K."/>
            <person name="Wissotski M."/>
            <person name="Lopez G."/>
            <person name="Campos D."/>
            <person name="Braidotti M."/>
            <person name="Ashley E."/>
            <person name="Golser W."/>
            <person name="Kim H."/>
            <person name="Lee S."/>
            <person name="Lin J."/>
            <person name="Dujmic Z."/>
            <person name="Kim W."/>
            <person name="Talag J."/>
            <person name="Zuccolo A."/>
            <person name="Fan C."/>
            <person name="Sebastian A."/>
            <person name="Kramer M."/>
            <person name="Spiegel L."/>
            <person name="Nascimento L."/>
            <person name="Zutavern T."/>
            <person name="Miller B."/>
            <person name="Ambroise C."/>
            <person name="Muller S."/>
            <person name="Spooner W."/>
            <person name="Narechania A."/>
            <person name="Ren L."/>
            <person name="Wei S."/>
            <person name="Kumari S."/>
            <person name="Faga B."/>
            <person name="Levy M.J."/>
            <person name="McMahan L."/>
            <person name="Van Buren P."/>
            <person name="Vaughn M.W."/>
            <person name="Ying K."/>
            <person name="Yeh C.-T."/>
            <person name="Emrich S.J."/>
            <person name="Jia Y."/>
            <person name="Kalyanaraman A."/>
            <person name="Hsia A.-P."/>
            <person name="Barbazuk W.B."/>
            <person name="Baucom R.S."/>
            <person name="Brutnell T.P."/>
            <person name="Carpita N.C."/>
            <person name="Chaparro C."/>
            <person name="Chia J.-M."/>
            <person name="Deragon J.-M."/>
            <person name="Estill J.C."/>
            <person name="Fu Y."/>
            <person name="Jeddeloh J.A."/>
            <person name="Han Y."/>
            <person name="Lee H."/>
            <person name="Li P."/>
            <person name="Lisch D.R."/>
            <person name="Liu S."/>
            <person name="Liu Z."/>
            <person name="Nagel D.H."/>
            <person name="McCann M.C."/>
            <person name="SanMiguel P."/>
            <person name="Myers A.M."/>
            <person name="Nettleton D."/>
            <person name="Nguyen J."/>
            <person name="Penning B.W."/>
            <person name="Ponnala L."/>
            <person name="Schneider K.L."/>
            <person name="Schwartz D.C."/>
            <person name="Sharma A."/>
            <person name="Soderlund C."/>
            <person name="Springer N.M."/>
            <person name="Sun Q."/>
            <person name="Wang H."/>
            <person name="Waterman M."/>
            <person name="Westerman R."/>
            <person name="Wolfgruber T.K."/>
            <person name="Yang L."/>
            <person name="Yu Y."/>
            <person name="Zhang L."/>
            <person name="Zhou S."/>
            <person name="Zhu Q."/>
            <person name="Bennetzen J.L."/>
            <person name="Dawe R.K."/>
            <person name="Jiang J."/>
            <person name="Jiang N."/>
            <person name="Presting G.G."/>
            <person name="Wessler S.R."/>
            <person name="Aluru S."/>
            <person name="Martienssen R.A."/>
            <person name="Clifton S.W."/>
            <person name="McCombie W.R."/>
            <person name="Wing R.A."/>
            <person name="Wilson R.K."/>
        </authorList>
    </citation>
    <scope>NUCLEOTIDE SEQUENCE [LARGE SCALE GENOMIC DNA]</scope>
    <source>
        <strain evidence="11">cv. B73</strain>
    </source>
</reference>
<comment type="catalytic activity">
    <reaction evidence="9">
        <text>D-sedoheptulose 7-phosphate + D-glyceraldehyde 3-phosphate = D-erythrose 4-phosphate + beta-D-fructose 6-phosphate</text>
        <dbReference type="Rhea" id="RHEA:17053"/>
        <dbReference type="ChEBI" id="CHEBI:16897"/>
        <dbReference type="ChEBI" id="CHEBI:57483"/>
        <dbReference type="ChEBI" id="CHEBI:57634"/>
        <dbReference type="ChEBI" id="CHEBI:59776"/>
        <dbReference type="EC" id="2.2.1.2"/>
    </reaction>
</comment>
<organism evidence="10 11">
    <name type="scientific">Zea mays</name>
    <name type="common">Maize</name>
    <dbReference type="NCBI Taxonomy" id="4577"/>
    <lineage>
        <taxon>Eukaryota</taxon>
        <taxon>Viridiplantae</taxon>
        <taxon>Streptophyta</taxon>
        <taxon>Embryophyta</taxon>
        <taxon>Tracheophyta</taxon>
        <taxon>Spermatophyta</taxon>
        <taxon>Magnoliopsida</taxon>
        <taxon>Liliopsida</taxon>
        <taxon>Poales</taxon>
        <taxon>Poaceae</taxon>
        <taxon>PACMAD clade</taxon>
        <taxon>Panicoideae</taxon>
        <taxon>Andropogonodae</taxon>
        <taxon>Andropogoneae</taxon>
        <taxon>Tripsacinae</taxon>
        <taxon>Zea</taxon>
    </lineage>
</organism>
<dbReference type="AlphaFoldDB" id="A0A804QY51"/>
<dbReference type="Pfam" id="PF00923">
    <property type="entry name" value="TAL_FSA"/>
    <property type="match status" value="2"/>
</dbReference>
<comment type="similarity">
    <text evidence="4">Belongs to the transaldolase family. Type 2 subfamily.</text>
</comment>
<evidence type="ECO:0000313" key="10">
    <source>
        <dbReference type="EnsemblPlants" id="Zm00001eb363880_P002"/>
    </source>
</evidence>
<protein>
    <recommendedName>
        <fullName evidence="13">Transaldolase</fullName>
    </recommendedName>
</protein>
<dbReference type="SUPFAM" id="SSF51569">
    <property type="entry name" value="Aldolase"/>
    <property type="match status" value="1"/>
</dbReference>
<dbReference type="HAMAP" id="MF_00493">
    <property type="entry name" value="Transaldolase_2"/>
    <property type="match status" value="1"/>
</dbReference>
<keyword evidence="12" id="KW-1267">Proteomics identification</keyword>
<evidence type="ECO:0007829" key="12">
    <source>
        <dbReference type="PeptideAtlas" id="A0A804QY51"/>
    </source>
</evidence>
<reference evidence="10" key="2">
    <citation type="submission" date="2019-07" db="EMBL/GenBank/DDBJ databases">
        <authorList>
            <person name="Seetharam A."/>
            <person name="Woodhouse M."/>
            <person name="Cannon E."/>
        </authorList>
    </citation>
    <scope>NUCLEOTIDE SEQUENCE [LARGE SCALE GENOMIC DNA]</scope>
    <source>
        <strain evidence="10">cv. B73</strain>
    </source>
</reference>
<dbReference type="InterPro" id="IPR013785">
    <property type="entry name" value="Aldolase_TIM"/>
</dbReference>
<comment type="function">
    <text evidence="1">Transaldolase is important for the balance of metabolites in the pentose-phosphate pathway.</text>
</comment>
<evidence type="ECO:0000256" key="5">
    <source>
        <dbReference type="ARBA" id="ARBA00022490"/>
    </source>
</evidence>
<evidence type="ECO:0000256" key="2">
    <source>
        <dbReference type="ARBA" id="ARBA00004496"/>
    </source>
</evidence>
<evidence type="ECO:0000313" key="11">
    <source>
        <dbReference type="Proteomes" id="UP000007305"/>
    </source>
</evidence>
<evidence type="ECO:0000256" key="9">
    <source>
        <dbReference type="ARBA" id="ARBA00048810"/>
    </source>
</evidence>
<dbReference type="OrthoDB" id="2015515at2759"/>
<dbReference type="InterPro" id="IPR018225">
    <property type="entry name" value="Transaldolase_AS"/>
</dbReference>
<gene>
    <name evidence="10" type="primary">LOC100284080</name>
</gene>
<dbReference type="EnsemblPlants" id="Zm00001eb363880_T002">
    <property type="protein sequence ID" value="Zm00001eb363880_P002"/>
    <property type="gene ID" value="Zm00001eb363880"/>
</dbReference>
<keyword evidence="8" id="KW-0704">Schiff base</keyword>
<name>A0A804QY51_MAIZE</name>
<dbReference type="GO" id="GO:0004801">
    <property type="term" value="F:transaldolase activity"/>
    <property type="evidence" value="ECO:0007669"/>
    <property type="project" value="UniProtKB-EC"/>
</dbReference>